<dbReference type="PANTHER" id="PTHR42905">
    <property type="entry name" value="PHOSPHOENOLPYRUVATE CARBOXYLASE"/>
    <property type="match status" value="1"/>
</dbReference>
<dbReference type="GO" id="GO:0016829">
    <property type="term" value="F:lyase activity"/>
    <property type="evidence" value="ECO:0007669"/>
    <property type="project" value="UniProtKB-KW"/>
</dbReference>
<dbReference type="RefSeq" id="WP_147030894.1">
    <property type="nucleotide sequence ID" value="NZ_CP042436.1"/>
</dbReference>
<dbReference type="InterPro" id="IPR039556">
    <property type="entry name" value="ICL/PEPM"/>
</dbReference>
<dbReference type="AlphaFoldDB" id="A0A5B8UT86"/>
<dbReference type="Gene3D" id="3.20.20.60">
    <property type="entry name" value="Phosphoenolpyruvate-binding domains"/>
    <property type="match status" value="1"/>
</dbReference>
<organism evidence="1 2">
    <name type="scientific">Mucilaginibacter ginsenosidivorans</name>
    <dbReference type="NCBI Taxonomy" id="398053"/>
    <lineage>
        <taxon>Bacteria</taxon>
        <taxon>Pseudomonadati</taxon>
        <taxon>Bacteroidota</taxon>
        <taxon>Sphingobacteriia</taxon>
        <taxon>Sphingobacteriales</taxon>
        <taxon>Sphingobacteriaceae</taxon>
        <taxon>Mucilaginibacter</taxon>
    </lineage>
</organism>
<dbReference type="InterPro" id="IPR040442">
    <property type="entry name" value="Pyrv_kinase-like_dom_sf"/>
</dbReference>
<accession>A0A5B8UT86</accession>
<keyword evidence="2" id="KW-1185">Reference proteome</keyword>
<sequence>MTAHHYRGKADLFNQLHHNGPLLILPNIWDPLGALLLESLGYPAVATASAAIAFANGYPDGEKIPFDDLLLILQKIVRCVKIPVTVDIESGYAENNAMLKENIKKLIDVGIVGINLEDSTPGAKFIIPVEEQCKKISLIKETSIAMGCPLFINARTDVYLKEHSLSENEKRSTSIQRGKAYKEAGADGFYPILLKNKEDIETIIQEVTLPVNLLLLPGIPGFDTLRTMAVSRVSLGPGFLKISVNALKSLAEKLLQDEGMFVLAKNPVTTDYLKDLIDKI</sequence>
<dbReference type="PANTHER" id="PTHR42905:SF16">
    <property type="entry name" value="CARBOXYPHOSPHONOENOLPYRUVATE PHOSPHONOMUTASE-LIKE PROTEIN (AFU_ORTHOLOGUE AFUA_5G07230)"/>
    <property type="match status" value="1"/>
</dbReference>
<keyword evidence="1" id="KW-0670">Pyruvate</keyword>
<dbReference type="KEGG" id="mgin:FRZ54_06885"/>
<name>A0A5B8UT86_9SPHI</name>
<dbReference type="OrthoDB" id="9780430at2"/>
<proteinExistence type="predicted"/>
<keyword evidence="1" id="KW-0456">Lyase</keyword>
<dbReference type="EMBL" id="CP042436">
    <property type="protein sequence ID" value="QEC62317.1"/>
    <property type="molecule type" value="Genomic_DNA"/>
</dbReference>
<evidence type="ECO:0000313" key="1">
    <source>
        <dbReference type="EMBL" id="QEC62317.1"/>
    </source>
</evidence>
<gene>
    <name evidence="1" type="ORF">FRZ54_06885</name>
</gene>
<protein>
    <submittedName>
        <fullName evidence="1">Isocitrate lyase/phosphoenolpyruvate mutase family protein</fullName>
    </submittedName>
</protein>
<dbReference type="Proteomes" id="UP000321479">
    <property type="component" value="Chromosome"/>
</dbReference>
<dbReference type="SUPFAM" id="SSF51621">
    <property type="entry name" value="Phosphoenolpyruvate/pyruvate domain"/>
    <property type="match status" value="1"/>
</dbReference>
<dbReference type="InterPro" id="IPR015813">
    <property type="entry name" value="Pyrv/PenolPyrv_kinase-like_dom"/>
</dbReference>
<dbReference type="CDD" id="cd00377">
    <property type="entry name" value="ICL_PEPM"/>
    <property type="match status" value="1"/>
</dbReference>
<dbReference type="Pfam" id="PF13714">
    <property type="entry name" value="PEP_mutase"/>
    <property type="match status" value="1"/>
</dbReference>
<reference evidence="1 2" key="1">
    <citation type="journal article" date="2017" name="Curr. Microbiol.">
        <title>Mucilaginibacter ginsenosidivorans sp. nov., Isolated from Soil of Ginseng Field.</title>
        <authorList>
            <person name="Kim M.M."/>
            <person name="Siddiqi M.Z."/>
            <person name="Im W.T."/>
        </authorList>
    </citation>
    <scope>NUCLEOTIDE SEQUENCE [LARGE SCALE GENOMIC DNA]</scope>
    <source>
        <strain evidence="1 2">Gsoil 3017</strain>
    </source>
</reference>
<evidence type="ECO:0000313" key="2">
    <source>
        <dbReference type="Proteomes" id="UP000321479"/>
    </source>
</evidence>